<feature type="transmembrane region" description="Helical" evidence="1">
    <location>
        <begin position="152"/>
        <end position="169"/>
    </location>
</feature>
<dbReference type="STRING" id="1332080.ATN00_06215"/>
<gene>
    <name evidence="6" type="ORF">ATN00_06215</name>
</gene>
<evidence type="ECO:0000256" key="1">
    <source>
        <dbReference type="SAM" id="Phobius"/>
    </source>
</evidence>
<evidence type="ECO:0000259" key="5">
    <source>
        <dbReference type="PROSITE" id="PS50887"/>
    </source>
</evidence>
<dbReference type="Pfam" id="PF00563">
    <property type="entry name" value="EAL"/>
    <property type="match status" value="1"/>
</dbReference>
<dbReference type="PANTHER" id="PTHR44757:SF2">
    <property type="entry name" value="BIOFILM ARCHITECTURE MAINTENANCE PROTEIN MBAA"/>
    <property type="match status" value="1"/>
</dbReference>
<keyword evidence="1" id="KW-1133">Transmembrane helix</keyword>
<dbReference type="NCBIfam" id="TIGR00254">
    <property type="entry name" value="GGDEF"/>
    <property type="match status" value="1"/>
</dbReference>
<proteinExistence type="predicted"/>
<dbReference type="NCBIfam" id="TIGR00229">
    <property type="entry name" value="sensory_box"/>
    <property type="match status" value="1"/>
</dbReference>
<dbReference type="RefSeq" id="WP_062063262.1">
    <property type="nucleotide sequence ID" value="NZ_CP013264.1"/>
</dbReference>
<dbReference type="EMBL" id="CP013264">
    <property type="protein sequence ID" value="ALR19962.1"/>
    <property type="molecule type" value="Genomic_DNA"/>
</dbReference>
<dbReference type="PROSITE" id="PS50112">
    <property type="entry name" value="PAS"/>
    <property type="match status" value="1"/>
</dbReference>
<dbReference type="AlphaFoldDB" id="A0A0S3EX16"/>
<dbReference type="InterPro" id="IPR052155">
    <property type="entry name" value="Biofilm_reg_signaling"/>
</dbReference>
<dbReference type="Gene3D" id="3.20.20.450">
    <property type="entry name" value="EAL domain"/>
    <property type="match status" value="1"/>
</dbReference>
<evidence type="ECO:0000259" key="2">
    <source>
        <dbReference type="PROSITE" id="PS50112"/>
    </source>
</evidence>
<dbReference type="PROSITE" id="PS50883">
    <property type="entry name" value="EAL"/>
    <property type="match status" value="1"/>
</dbReference>
<dbReference type="Pfam" id="PF00990">
    <property type="entry name" value="GGDEF"/>
    <property type="match status" value="1"/>
</dbReference>
<dbReference type="GO" id="GO:0035438">
    <property type="term" value="F:cyclic-di-GMP binding"/>
    <property type="evidence" value="ECO:0007669"/>
    <property type="project" value="InterPro"/>
</dbReference>
<dbReference type="InterPro" id="IPR000014">
    <property type="entry name" value="PAS"/>
</dbReference>
<dbReference type="PANTHER" id="PTHR44757">
    <property type="entry name" value="DIGUANYLATE CYCLASE DGCP"/>
    <property type="match status" value="1"/>
</dbReference>
<feature type="domain" description="PAS" evidence="2">
    <location>
        <begin position="228"/>
        <end position="269"/>
    </location>
</feature>
<dbReference type="Gene3D" id="3.30.70.270">
    <property type="match status" value="1"/>
</dbReference>
<dbReference type="SMART" id="SM00267">
    <property type="entry name" value="GGDEF"/>
    <property type="match status" value="1"/>
</dbReference>
<evidence type="ECO:0000313" key="7">
    <source>
        <dbReference type="Proteomes" id="UP000056968"/>
    </source>
</evidence>
<dbReference type="Pfam" id="PF07238">
    <property type="entry name" value="PilZ"/>
    <property type="match status" value="1"/>
</dbReference>
<keyword evidence="1" id="KW-0472">Membrane</keyword>
<dbReference type="InterPro" id="IPR000160">
    <property type="entry name" value="GGDEF_dom"/>
</dbReference>
<dbReference type="Gene3D" id="3.30.450.20">
    <property type="entry name" value="PAS domain"/>
    <property type="match status" value="1"/>
</dbReference>
<dbReference type="CDD" id="cd01948">
    <property type="entry name" value="EAL"/>
    <property type="match status" value="1"/>
</dbReference>
<dbReference type="SMART" id="SM00052">
    <property type="entry name" value="EAL"/>
    <property type="match status" value="1"/>
</dbReference>
<dbReference type="SUPFAM" id="SSF141868">
    <property type="entry name" value="EAL domain-like"/>
    <property type="match status" value="1"/>
</dbReference>
<dbReference type="InterPro" id="IPR035919">
    <property type="entry name" value="EAL_sf"/>
</dbReference>
<dbReference type="InterPro" id="IPR009875">
    <property type="entry name" value="PilZ_domain"/>
</dbReference>
<dbReference type="Pfam" id="PF13426">
    <property type="entry name" value="PAS_9"/>
    <property type="match status" value="1"/>
</dbReference>
<feature type="transmembrane region" description="Helical" evidence="1">
    <location>
        <begin position="72"/>
        <end position="91"/>
    </location>
</feature>
<feature type="transmembrane region" description="Helical" evidence="1">
    <location>
        <begin position="128"/>
        <end position="147"/>
    </location>
</feature>
<protein>
    <submittedName>
        <fullName evidence="6">Diguanylate cyclase</fullName>
    </submittedName>
</protein>
<dbReference type="InterPro" id="IPR029787">
    <property type="entry name" value="Nucleotide_cyclase"/>
</dbReference>
<dbReference type="CDD" id="cd00130">
    <property type="entry name" value="PAS"/>
    <property type="match status" value="1"/>
</dbReference>
<dbReference type="InterPro" id="IPR043128">
    <property type="entry name" value="Rev_trsase/Diguanyl_cyclase"/>
</dbReference>
<dbReference type="Proteomes" id="UP000056968">
    <property type="component" value="Chromosome"/>
</dbReference>
<keyword evidence="7" id="KW-1185">Reference proteome</keyword>
<dbReference type="PROSITE" id="PS50887">
    <property type="entry name" value="GGDEF"/>
    <property type="match status" value="1"/>
</dbReference>
<evidence type="ECO:0000259" key="3">
    <source>
        <dbReference type="PROSITE" id="PS50113"/>
    </source>
</evidence>
<feature type="domain" description="EAL" evidence="4">
    <location>
        <begin position="514"/>
        <end position="765"/>
    </location>
</feature>
<keyword evidence="1" id="KW-0812">Transmembrane</keyword>
<accession>A0A0S3EX16</accession>
<dbReference type="SUPFAM" id="SSF141371">
    <property type="entry name" value="PilZ domain-like"/>
    <property type="match status" value="1"/>
</dbReference>
<feature type="transmembrane region" description="Helical" evidence="1">
    <location>
        <begin position="39"/>
        <end position="60"/>
    </location>
</feature>
<feature type="transmembrane region" description="Helical" evidence="1">
    <location>
        <begin position="103"/>
        <end position="122"/>
    </location>
</feature>
<dbReference type="InterPro" id="IPR000700">
    <property type="entry name" value="PAS-assoc_C"/>
</dbReference>
<feature type="domain" description="PAC" evidence="3">
    <location>
        <begin position="287"/>
        <end position="340"/>
    </location>
</feature>
<dbReference type="InterPro" id="IPR035965">
    <property type="entry name" value="PAS-like_dom_sf"/>
</dbReference>
<name>A0A0S3EX16_9SPHN</name>
<dbReference type="InterPro" id="IPR001633">
    <property type="entry name" value="EAL_dom"/>
</dbReference>
<sequence>MNPVRPAFPESTAPSPGLMTSLGLAESGGDVSATWVSRAFLLIAALWPLVLLARICISALYGAPFHHIASPWQSILLAAMLLADGALMIAPRQSRFRALMPHVQMWLMLPMAFLSGLTFSLWCNVTAPSLHFIVPEFAVALLAVCIFGDRRLLGLSYFLGVLLVSVMQQGGWMQAGLAVSCVSVMLIATVRQARVDRDQAMLRYRQELRAQRSDRLLHEYERSGRGWFWETDRQGLLVYLSKTLATTLGRPVEQLIGQPFTDLVGPGNRPHGDGERTLGFHLSARSGFTEVAVQAAMMNEERWWSISGQPVFNEYGQFQGFRGSGTDLTEIKRSQAEVARLAQFDSLTGLANRVQIMQALEHSIKSINGQMGECTLMMLDLDRFKSVNDTLGHPAGDALLRQVSERLLRVVGNQGLVGRQGGDEFKILLVGRQDPAVLGHLAQAIISTISQPYKIEDTSVVIGVSIGISHCPHDGVTTDALIRNADLALYAAKGNGRGVYRFYSSDMHADAEDRRRLEEDLRDALATDALHLVYQPVVSSVTEQITGYEALLRWQHPRRGLIGPDIFIPIAEDTGLIAQIGDWVIRTACKDAAQWVGSTRVAVNVSPIQFANPSFPSTIMNALASTQLSPERLELEITESVFLNDNADTDSMFARLKALGVRLALDDFGTGYSSLGYLKKAPFDKIKIDQSFVRGAAIKGNRNSAIIKAIVSLAEALGMDTTAEGAETHDELDLIRQLGCSHVQGYVYGRPMGAAEVLERQLSAGTAAKVEGFKSSRPERKSMLRTVAVHNDGDIYSARIRNISATGALVEGLWNVPEGTTFIIELADNYFADAVAHWSKDDRMGVEFREAVDLSRLKTTTRRLLAS</sequence>
<dbReference type="SUPFAM" id="SSF55073">
    <property type="entry name" value="Nucleotide cyclase"/>
    <property type="match status" value="1"/>
</dbReference>
<reference evidence="6 7" key="1">
    <citation type="submission" date="2015-11" db="EMBL/GenBank/DDBJ databases">
        <title>A Two-component Flavoprotein Monooxygenase System MeaXY Responsible for para-Hydroxylation of 2-Methyl-6-ethylaniline and 2,6-Diethylaniline in Sphingobium baderi DE-13.</title>
        <authorList>
            <person name="Cheng M."/>
            <person name="Meng Q."/>
            <person name="Yang Y."/>
            <person name="Chu C."/>
            <person name="Yan X."/>
            <person name="He J."/>
            <person name="Li S."/>
        </authorList>
    </citation>
    <scope>NUCLEOTIDE SEQUENCE [LARGE SCALE GENOMIC DNA]</scope>
    <source>
        <strain evidence="6 7">DE-13</strain>
    </source>
</reference>
<evidence type="ECO:0000313" key="6">
    <source>
        <dbReference type="EMBL" id="ALR19962.1"/>
    </source>
</evidence>
<evidence type="ECO:0000259" key="4">
    <source>
        <dbReference type="PROSITE" id="PS50883"/>
    </source>
</evidence>
<dbReference type="KEGG" id="sbd:ATN00_06215"/>
<dbReference type="CDD" id="cd01949">
    <property type="entry name" value="GGDEF"/>
    <property type="match status" value="1"/>
</dbReference>
<organism evidence="6 7">
    <name type="scientific">Sphingobium baderi</name>
    <dbReference type="NCBI Taxonomy" id="1332080"/>
    <lineage>
        <taxon>Bacteria</taxon>
        <taxon>Pseudomonadati</taxon>
        <taxon>Pseudomonadota</taxon>
        <taxon>Alphaproteobacteria</taxon>
        <taxon>Sphingomonadales</taxon>
        <taxon>Sphingomonadaceae</taxon>
        <taxon>Sphingobium</taxon>
    </lineage>
</organism>
<dbReference type="SUPFAM" id="SSF55785">
    <property type="entry name" value="PYP-like sensor domain (PAS domain)"/>
    <property type="match status" value="1"/>
</dbReference>
<feature type="domain" description="GGDEF" evidence="5">
    <location>
        <begin position="372"/>
        <end position="505"/>
    </location>
</feature>
<dbReference type="PROSITE" id="PS50113">
    <property type="entry name" value="PAC"/>
    <property type="match status" value="1"/>
</dbReference>